<feature type="compositionally biased region" description="Pro residues" evidence="14">
    <location>
        <begin position="311"/>
        <end position="320"/>
    </location>
</feature>
<dbReference type="InterPro" id="IPR000626">
    <property type="entry name" value="Ubiquitin-like_dom"/>
</dbReference>
<dbReference type="AlphaFoldDB" id="A0A443SUH6"/>
<evidence type="ECO:0000313" key="17">
    <source>
        <dbReference type="EMBL" id="RWS31181.1"/>
    </source>
</evidence>
<evidence type="ECO:0000256" key="14">
    <source>
        <dbReference type="SAM" id="MobiDB-lite"/>
    </source>
</evidence>
<evidence type="ECO:0000256" key="6">
    <source>
        <dbReference type="ARBA" id="ARBA00022737"/>
    </source>
</evidence>
<keyword evidence="10" id="KW-0539">Nucleus</keyword>
<dbReference type="GO" id="GO:0045292">
    <property type="term" value="P:mRNA cis splicing, via spliceosome"/>
    <property type="evidence" value="ECO:0007669"/>
    <property type="project" value="InterPro"/>
</dbReference>
<keyword evidence="2" id="KW-1017">Isopeptide bond</keyword>
<feature type="domain" description="Ubiquitin-like" evidence="15">
    <location>
        <begin position="629"/>
        <end position="712"/>
    </location>
</feature>
<dbReference type="PANTHER" id="PTHR15316:SF1">
    <property type="entry name" value="SPLICING FACTOR 3A SUBUNIT 1"/>
    <property type="match status" value="1"/>
</dbReference>
<evidence type="ECO:0000256" key="10">
    <source>
        <dbReference type="ARBA" id="ARBA00023242"/>
    </source>
</evidence>
<dbReference type="SMART" id="SM00648">
    <property type="entry name" value="SWAP"/>
    <property type="match status" value="2"/>
</dbReference>
<evidence type="ECO:0000256" key="12">
    <source>
        <dbReference type="ARBA" id="ARBA00061882"/>
    </source>
</evidence>
<comment type="caution">
    <text evidence="17">The sequence shown here is derived from an EMBL/GenBank/DDBJ whole genome shotgun (WGS) entry which is preliminary data.</text>
</comment>
<feature type="domain" description="SURP motif" evidence="16">
    <location>
        <begin position="130"/>
        <end position="172"/>
    </location>
</feature>
<dbReference type="Proteomes" id="UP000288716">
    <property type="component" value="Unassembled WGS sequence"/>
</dbReference>
<evidence type="ECO:0000256" key="11">
    <source>
        <dbReference type="ARBA" id="ARBA00060058"/>
    </source>
</evidence>
<evidence type="ECO:0000256" key="5">
    <source>
        <dbReference type="ARBA" id="ARBA00022728"/>
    </source>
</evidence>
<evidence type="ECO:0000259" key="15">
    <source>
        <dbReference type="PROSITE" id="PS50053"/>
    </source>
</evidence>
<evidence type="ECO:0000256" key="8">
    <source>
        <dbReference type="ARBA" id="ARBA00022990"/>
    </source>
</evidence>
<protein>
    <recommendedName>
        <fullName evidence="13">Splicing factor 3A subunit 1</fullName>
    </recommendedName>
</protein>
<dbReference type="InterPro" id="IPR029071">
    <property type="entry name" value="Ubiquitin-like_domsf"/>
</dbReference>
<dbReference type="GO" id="GO:0071004">
    <property type="term" value="C:U2-type prespliceosome"/>
    <property type="evidence" value="ECO:0007669"/>
    <property type="project" value="TreeGrafter"/>
</dbReference>
<keyword evidence="8" id="KW-0007">Acetylation</keyword>
<dbReference type="OrthoDB" id="447637at2759"/>
<feature type="region of interest" description="Disordered" evidence="14">
    <location>
        <begin position="283"/>
        <end position="323"/>
    </location>
</feature>
<dbReference type="GO" id="GO:0003723">
    <property type="term" value="F:RNA binding"/>
    <property type="evidence" value="ECO:0007669"/>
    <property type="project" value="InterPro"/>
</dbReference>
<dbReference type="GO" id="GO:0005686">
    <property type="term" value="C:U2 snRNP"/>
    <property type="evidence" value="ECO:0007669"/>
    <property type="project" value="TreeGrafter"/>
</dbReference>
<dbReference type="FunFam" id="3.10.20.90:FF:000091">
    <property type="entry name" value="Splicing factor 3A subunit 1"/>
    <property type="match status" value="1"/>
</dbReference>
<feature type="compositionally biased region" description="Basic and acidic residues" evidence="14">
    <location>
        <begin position="297"/>
        <end position="309"/>
    </location>
</feature>
<evidence type="ECO:0000256" key="3">
    <source>
        <dbReference type="ARBA" id="ARBA00022553"/>
    </source>
</evidence>
<evidence type="ECO:0000256" key="4">
    <source>
        <dbReference type="ARBA" id="ARBA00022664"/>
    </source>
</evidence>
<keyword evidence="18" id="KW-1185">Reference proteome</keyword>
<dbReference type="STRING" id="299467.A0A443SUH6"/>
<dbReference type="PANTHER" id="PTHR15316">
    <property type="entry name" value="SPLICEOSOME ASSOCIATED PROTEIN 114/SWAP SPLICING FACTOR-RELATED"/>
    <property type="match status" value="1"/>
</dbReference>
<dbReference type="PRINTS" id="PR00348">
    <property type="entry name" value="UBIQUITIN"/>
</dbReference>
<dbReference type="InterPro" id="IPR019956">
    <property type="entry name" value="Ubiquitin_dom"/>
</dbReference>
<dbReference type="PROSITE" id="PS50128">
    <property type="entry name" value="SURP"/>
    <property type="match status" value="2"/>
</dbReference>
<dbReference type="EMBL" id="NCKV01000247">
    <property type="protein sequence ID" value="RWS31181.1"/>
    <property type="molecule type" value="Genomic_DNA"/>
</dbReference>
<keyword evidence="6" id="KW-0677">Repeat</keyword>
<accession>A0A443SUH6</accession>
<evidence type="ECO:0000256" key="13">
    <source>
        <dbReference type="ARBA" id="ARBA00074916"/>
    </source>
</evidence>
<dbReference type="SMART" id="SM00213">
    <property type="entry name" value="UBQ"/>
    <property type="match status" value="1"/>
</dbReference>
<evidence type="ECO:0000256" key="9">
    <source>
        <dbReference type="ARBA" id="ARBA00023187"/>
    </source>
</evidence>
<dbReference type="VEuPathDB" id="VectorBase:LDEU000857"/>
<dbReference type="GO" id="GO:0000381">
    <property type="term" value="P:regulation of alternative mRNA splicing, via spliceosome"/>
    <property type="evidence" value="ECO:0007669"/>
    <property type="project" value="TreeGrafter"/>
</dbReference>
<comment type="subcellular location">
    <subcellularLocation>
        <location evidence="1">Nucleus speckle</location>
    </subcellularLocation>
</comment>
<comment type="subunit">
    <text evidence="12">Component of the 17S U2 SnRNP complex, a ribonucleoprotein complex that contains small nuclear RNA (snRNA) U2 and a number of specific proteins. Part of the SF3A subcomplex of the 17S U2 SnRNP complex which is composed of three subunits; SF3A3/SAP61, SF3A2/SAP62 and SF3A1/SAP114. SF3A associates with the splicing factor SF3B and a 12S RNA unit to form the mature 17S U2 small nuclear ribonucleoprotein complex (17S U2 snRNP). SF3A1 functions as a scaffold that interacts directly with both SF3A2 and SF3A3. Identified in the spliceosome 'E' complex, a precursor of the spliceosome 'A' complex. Identified in the spliceosome 'A' and 'B' complexes. Identified in the spliceosome 'C' complex. Interacts with P2RX6; resulting in a reduction of the splicing activity.</text>
</comment>
<dbReference type="GO" id="GO:0071013">
    <property type="term" value="C:catalytic step 2 spliceosome"/>
    <property type="evidence" value="ECO:0007669"/>
    <property type="project" value="TreeGrafter"/>
</dbReference>
<dbReference type="CDD" id="cd01800">
    <property type="entry name" value="Ubl_SF3a120"/>
    <property type="match status" value="1"/>
</dbReference>
<dbReference type="FunFam" id="1.10.10.790:FF:000001">
    <property type="entry name" value="Splicing factor 3a, subunit 1"/>
    <property type="match status" value="1"/>
</dbReference>
<keyword evidence="7" id="KW-0832">Ubl conjugation</keyword>
<dbReference type="GO" id="GO:0016607">
    <property type="term" value="C:nuclear speck"/>
    <property type="evidence" value="ECO:0007669"/>
    <property type="project" value="UniProtKB-SubCell"/>
</dbReference>
<keyword evidence="4" id="KW-0507">mRNA processing</keyword>
<proteinExistence type="predicted"/>
<dbReference type="Pfam" id="PF01805">
    <property type="entry name" value="Surp"/>
    <property type="match status" value="2"/>
</dbReference>
<comment type="function">
    <text evidence="11">Component of the 17S U2 SnRNP complex of the spliceosome, a large ribonucleoprotein complex that removes introns from transcribed pre-mRNAs. The 17S U2 SnRNP complex (1) directly participates in early spliceosome assembly and (2) mediates recognition of the intron branch site during pre-mRNA splicing by promoting the selection of the pre-mRNA branch-site adenosine, the nucleophile for the first step of splicing. Within the 17S U2 SnRNP complex, SF3A1 is part of the SF3A subcomplex that contributes to the assembly of the 17S U2 snRNP, and the subsequent assembly of the pre-spliceosome 'E' complex and the pre-catalytic spliceosome 'A' complex. Involved in pre-mRNA splicing as a component of pre-catalytic spliceosome 'B' complexes.</text>
</comment>
<name>A0A443SUH6_9ACAR</name>
<sequence length="715" mass="80943">MSGEKIGIIYPPPELRNIVDKTASFVARNGPEFESRIQQNEQNNSKFNFLKTGDPYHAYYQHKVKEFKEGSRGGEISAPPSSLQFSQQQQQKQLRQLELFAETALIPREPPPEYEYMSDPPSISALDLDIVKLTAQFVAIHGRSFLTNLMNREQRNYQFDFLRPQHGLFSYFTQLIEQYTKILMPAKNLMNDLKRELLNPKAVLDKVKYRLEWTKIQEAERRREQEEAEKERIQYAQIDWHDFVVVETVDYQPHEQGLFPPPTTPEQVGSRILLQQRIEEQGEAVEMDVESDDEDTDNRKNEEASKAKESMPPPLPPLPPQLDNVLIRKDYNPKASKAPQQTQAAATKGEAWVISPITGEKIPAEKLQEHMRYGLLDPRWVEQRDRAIQEKMEQEEVFAPGSAIESSLKQLAERRTDIFGSGDEETAIGKKIGEEERKKPEKVTWDGYTASMEAATRAARANITIEEQIQQIHKMKGLLPDEDKEKIGPTLPSTSSGLPNIGSLSSMSASIQQKTTPSASIVTTVTNVSHPSRAHQLMQTHQNPQIFLPPAAQHGNSFMMSPSPMLMGMYGMSLPSHDLHSSGSGIMHVPLSMSHGLGDDEPFFKKARTEDNLMSEEDFIRRNSGPVTFKVQVPNIPDKPEWKLHGQMLTLSLPLTDLVSVIKVKIHEQIGMPPGKQKLQYEGMFIKDSSTLAFYNISKGGIIVLGLKERGGRKK</sequence>
<evidence type="ECO:0000256" key="1">
    <source>
        <dbReference type="ARBA" id="ARBA00004324"/>
    </source>
</evidence>
<dbReference type="SUPFAM" id="SSF109905">
    <property type="entry name" value="Surp module (SWAP domain)"/>
    <property type="match status" value="2"/>
</dbReference>
<keyword evidence="5" id="KW-0747">Spliceosome</keyword>
<dbReference type="Pfam" id="PF00240">
    <property type="entry name" value="ubiquitin"/>
    <property type="match status" value="1"/>
</dbReference>
<dbReference type="InterPro" id="IPR022030">
    <property type="entry name" value="SF3A1_dom"/>
</dbReference>
<feature type="compositionally biased region" description="Acidic residues" evidence="14">
    <location>
        <begin position="283"/>
        <end position="296"/>
    </location>
</feature>
<reference evidence="17 18" key="1">
    <citation type="journal article" date="2018" name="Gigascience">
        <title>Genomes of trombidid mites reveal novel predicted allergens and laterally-transferred genes associated with secondary metabolism.</title>
        <authorList>
            <person name="Dong X."/>
            <person name="Chaisiri K."/>
            <person name="Xia D."/>
            <person name="Armstrong S.D."/>
            <person name="Fang Y."/>
            <person name="Donnelly M.J."/>
            <person name="Kadowaki T."/>
            <person name="McGarry J.W."/>
            <person name="Darby A.C."/>
            <person name="Makepeace B.L."/>
        </authorList>
    </citation>
    <scope>NUCLEOTIDE SEQUENCE [LARGE SCALE GENOMIC DNA]</scope>
    <source>
        <strain evidence="17">UoL-UT</strain>
    </source>
</reference>
<evidence type="ECO:0000313" key="18">
    <source>
        <dbReference type="Proteomes" id="UP000288716"/>
    </source>
</evidence>
<dbReference type="FunFam" id="1.10.10.790:FF:000002">
    <property type="entry name" value="Splicing factor 3A subunit 1"/>
    <property type="match status" value="1"/>
</dbReference>
<evidence type="ECO:0000256" key="7">
    <source>
        <dbReference type="ARBA" id="ARBA00022843"/>
    </source>
</evidence>
<dbReference type="Pfam" id="PF12230">
    <property type="entry name" value="PRP21_like_P"/>
    <property type="match status" value="1"/>
</dbReference>
<gene>
    <name evidence="17" type="ORF">B4U80_07720</name>
</gene>
<dbReference type="Gene3D" id="1.10.10.790">
    <property type="entry name" value="Surp module"/>
    <property type="match status" value="2"/>
</dbReference>
<dbReference type="InterPro" id="IPR000061">
    <property type="entry name" value="Surp"/>
</dbReference>
<evidence type="ECO:0000259" key="16">
    <source>
        <dbReference type="PROSITE" id="PS50128"/>
    </source>
</evidence>
<keyword evidence="9" id="KW-0508">mRNA splicing</keyword>
<dbReference type="InterPro" id="IPR035563">
    <property type="entry name" value="SF3As1_ubi"/>
</dbReference>
<dbReference type="InterPro" id="IPR045146">
    <property type="entry name" value="SF3A1"/>
</dbReference>
<organism evidence="17 18">
    <name type="scientific">Leptotrombidium deliense</name>
    <dbReference type="NCBI Taxonomy" id="299467"/>
    <lineage>
        <taxon>Eukaryota</taxon>
        <taxon>Metazoa</taxon>
        <taxon>Ecdysozoa</taxon>
        <taxon>Arthropoda</taxon>
        <taxon>Chelicerata</taxon>
        <taxon>Arachnida</taxon>
        <taxon>Acari</taxon>
        <taxon>Acariformes</taxon>
        <taxon>Trombidiformes</taxon>
        <taxon>Prostigmata</taxon>
        <taxon>Anystina</taxon>
        <taxon>Parasitengona</taxon>
        <taxon>Trombiculoidea</taxon>
        <taxon>Trombiculidae</taxon>
        <taxon>Leptotrombidium</taxon>
    </lineage>
</organism>
<dbReference type="InterPro" id="IPR035967">
    <property type="entry name" value="SWAP/Surp_sf"/>
</dbReference>
<feature type="domain" description="SURP motif" evidence="16">
    <location>
        <begin position="18"/>
        <end position="60"/>
    </location>
</feature>
<dbReference type="SUPFAM" id="SSF54236">
    <property type="entry name" value="Ubiquitin-like"/>
    <property type="match status" value="1"/>
</dbReference>
<keyword evidence="3" id="KW-0597">Phosphoprotein</keyword>
<dbReference type="PROSITE" id="PS50053">
    <property type="entry name" value="UBIQUITIN_2"/>
    <property type="match status" value="1"/>
</dbReference>
<dbReference type="Gene3D" id="3.10.20.90">
    <property type="entry name" value="Phosphatidylinositol 3-kinase Catalytic Subunit, Chain A, domain 1"/>
    <property type="match status" value="1"/>
</dbReference>
<evidence type="ECO:0000256" key="2">
    <source>
        <dbReference type="ARBA" id="ARBA00022499"/>
    </source>
</evidence>